<reference evidence="1 2" key="1">
    <citation type="submission" date="2017-02" db="EMBL/GenBank/DDBJ databases">
        <title>The new phylogeny of genus Mycobacterium.</title>
        <authorList>
            <person name="Tortoli E."/>
            <person name="Trovato A."/>
            <person name="Cirillo D.M."/>
        </authorList>
    </citation>
    <scope>NUCLEOTIDE SEQUENCE [LARGE SCALE GENOMIC DNA]</scope>
    <source>
        <strain evidence="1 2">IP1130001</strain>
    </source>
</reference>
<dbReference type="Gene3D" id="3.30.200.20">
    <property type="entry name" value="Phosphorylase Kinase, domain 1"/>
    <property type="match status" value="1"/>
</dbReference>
<dbReference type="RefSeq" id="WP_083009768.1">
    <property type="nucleotide sequence ID" value="NZ_CP060015.1"/>
</dbReference>
<comment type="caution">
    <text evidence="1">The sequence shown here is derived from an EMBL/GenBank/DDBJ whole genome shotgun (WGS) entry which is preliminary data.</text>
</comment>
<evidence type="ECO:0000313" key="1">
    <source>
        <dbReference type="EMBL" id="ORA84833.1"/>
    </source>
</evidence>
<gene>
    <name evidence="1" type="ORF">BST29_04595</name>
</gene>
<name>A0ABX3SW63_MYCMA</name>
<keyword evidence="2" id="KW-1185">Reference proteome</keyword>
<proteinExistence type="predicted"/>
<dbReference type="Proteomes" id="UP000243140">
    <property type="component" value="Unassembled WGS sequence"/>
</dbReference>
<dbReference type="EMBL" id="MVHV01000003">
    <property type="protein sequence ID" value="ORA84833.1"/>
    <property type="molecule type" value="Genomic_DNA"/>
</dbReference>
<sequence>MPLASGATFARQIILRLPGCGGMGEVYSAQHHRLSRRETPDRYLVGMPVGQVAGVLAAIPGALDWARGRRDLIPNSCVRLGRAGPAGAFMRGVHHYPKPAR</sequence>
<protein>
    <submittedName>
        <fullName evidence="1">Uncharacterized protein</fullName>
    </submittedName>
</protein>
<organism evidence="1 2">
    <name type="scientific">Mycobacterium malmoense</name>
    <dbReference type="NCBI Taxonomy" id="1780"/>
    <lineage>
        <taxon>Bacteria</taxon>
        <taxon>Bacillati</taxon>
        <taxon>Actinomycetota</taxon>
        <taxon>Actinomycetes</taxon>
        <taxon>Mycobacteriales</taxon>
        <taxon>Mycobacteriaceae</taxon>
        <taxon>Mycobacterium</taxon>
    </lineage>
</organism>
<accession>A0ABX3SW63</accession>
<evidence type="ECO:0000313" key="2">
    <source>
        <dbReference type="Proteomes" id="UP000243140"/>
    </source>
</evidence>